<keyword evidence="1" id="KW-0472">Membrane</keyword>
<feature type="transmembrane region" description="Helical" evidence="1">
    <location>
        <begin position="107"/>
        <end position="125"/>
    </location>
</feature>
<feature type="transmembrane region" description="Helical" evidence="1">
    <location>
        <begin position="145"/>
        <end position="167"/>
    </location>
</feature>
<feature type="transmembrane region" description="Helical" evidence="1">
    <location>
        <begin position="74"/>
        <end position="95"/>
    </location>
</feature>
<accession>A0A0M2ST69</accession>
<proteinExistence type="predicted"/>
<dbReference type="PANTHER" id="PTHR40078">
    <property type="entry name" value="INTEGRAL MEMBRANE PROTEIN-RELATED"/>
    <property type="match status" value="1"/>
</dbReference>
<dbReference type="Proteomes" id="UP000034166">
    <property type="component" value="Unassembled WGS sequence"/>
</dbReference>
<dbReference type="InterPro" id="IPR038750">
    <property type="entry name" value="YczE/YyaS-like"/>
</dbReference>
<dbReference type="PATRIC" id="fig|1408103.3.peg.4579"/>
<evidence type="ECO:0008006" key="4">
    <source>
        <dbReference type="Google" id="ProtNLM"/>
    </source>
</evidence>
<keyword evidence="3" id="KW-1185">Reference proteome</keyword>
<gene>
    <name evidence="2" type="ORF">WQ57_20790</name>
</gene>
<reference evidence="2 3" key="1">
    <citation type="submission" date="2015-04" db="EMBL/GenBank/DDBJ databases">
        <title>Taxonomic description and genome sequence of Bacillus campisalis sp. nov., a novel member of the genus Bacillus isolated from solar saltern.</title>
        <authorList>
            <person name="Mathan Kumar R."/>
            <person name="Kaur G."/>
            <person name="Kumar A."/>
            <person name="Singh N.K."/>
            <person name="Kaur N."/>
            <person name="Kumar N."/>
            <person name="Mayilraj S."/>
        </authorList>
    </citation>
    <scope>NUCLEOTIDE SEQUENCE [LARGE SCALE GENOMIC DNA]</scope>
    <source>
        <strain evidence="2 3">SA2-6</strain>
    </source>
</reference>
<evidence type="ECO:0000256" key="1">
    <source>
        <dbReference type="SAM" id="Phobius"/>
    </source>
</evidence>
<feature type="transmembrane region" description="Helical" evidence="1">
    <location>
        <begin position="173"/>
        <end position="193"/>
    </location>
</feature>
<keyword evidence="1" id="KW-1133">Transmembrane helix</keyword>
<dbReference type="Pfam" id="PF19700">
    <property type="entry name" value="DUF6198"/>
    <property type="match status" value="1"/>
</dbReference>
<sequence>MMWFYRIMFFLVGLVLLSLGISLTIKSGLGSGAWDALNVGLSETVAFTPGTWVVLVGIFLIIFNAYLGKRRPDFGAIITLFLTGVFIDFWLLIAFKDLTAVGLLSKGLIFLSGLLIMSIGISIYIQGKLPLSPIDSLMMALRERFGFSLMVAKTIGETTALILAFFFNGPIGIGTVIVTFAVGPLLQLFAPYAQRLFEKLAASPR</sequence>
<dbReference type="PANTHER" id="PTHR40078:SF1">
    <property type="entry name" value="INTEGRAL MEMBRANE PROTEIN"/>
    <property type="match status" value="1"/>
</dbReference>
<protein>
    <recommendedName>
        <fullName evidence="4">Permease</fullName>
    </recommendedName>
</protein>
<organism evidence="2 3">
    <name type="scientific">Mesobacillus campisalis</name>
    <dbReference type="NCBI Taxonomy" id="1408103"/>
    <lineage>
        <taxon>Bacteria</taxon>
        <taxon>Bacillati</taxon>
        <taxon>Bacillota</taxon>
        <taxon>Bacilli</taxon>
        <taxon>Bacillales</taxon>
        <taxon>Bacillaceae</taxon>
        <taxon>Mesobacillus</taxon>
    </lineage>
</organism>
<comment type="caution">
    <text evidence="2">The sequence shown here is derived from an EMBL/GenBank/DDBJ whole genome shotgun (WGS) entry which is preliminary data.</text>
</comment>
<name>A0A0M2ST69_9BACI</name>
<dbReference type="AlphaFoldDB" id="A0A0M2ST69"/>
<dbReference type="RefSeq" id="WP_046525670.1">
    <property type="nucleotide sequence ID" value="NZ_LAYY01000038.1"/>
</dbReference>
<evidence type="ECO:0000313" key="3">
    <source>
        <dbReference type="Proteomes" id="UP000034166"/>
    </source>
</evidence>
<dbReference type="EMBL" id="LAYY01000038">
    <property type="protein sequence ID" value="KKK36192.1"/>
    <property type="molecule type" value="Genomic_DNA"/>
</dbReference>
<keyword evidence="1" id="KW-0812">Transmembrane</keyword>
<feature type="transmembrane region" description="Helical" evidence="1">
    <location>
        <begin position="46"/>
        <end position="67"/>
    </location>
</feature>
<evidence type="ECO:0000313" key="2">
    <source>
        <dbReference type="EMBL" id="KKK36192.1"/>
    </source>
</evidence>